<evidence type="ECO:0000313" key="1">
    <source>
        <dbReference type="EMBL" id="MFC0681796.1"/>
    </source>
</evidence>
<protein>
    <submittedName>
        <fullName evidence="1">Uncharacterized protein</fullName>
    </submittedName>
</protein>
<evidence type="ECO:0000313" key="2">
    <source>
        <dbReference type="Proteomes" id="UP001589896"/>
    </source>
</evidence>
<dbReference type="RefSeq" id="WP_386675079.1">
    <property type="nucleotide sequence ID" value="NZ_JBHLTG010000009.1"/>
</dbReference>
<comment type="caution">
    <text evidence="1">The sequence shown here is derived from an EMBL/GenBank/DDBJ whole genome shotgun (WGS) entry which is preliminary data.</text>
</comment>
<organism evidence="1 2">
    <name type="scientific">Lysobacter korlensis</name>
    <dbReference type="NCBI Taxonomy" id="553636"/>
    <lineage>
        <taxon>Bacteria</taxon>
        <taxon>Pseudomonadati</taxon>
        <taxon>Pseudomonadota</taxon>
        <taxon>Gammaproteobacteria</taxon>
        <taxon>Lysobacterales</taxon>
        <taxon>Lysobacteraceae</taxon>
        <taxon>Lysobacter</taxon>
    </lineage>
</organism>
<dbReference type="EMBL" id="JBHLTG010000009">
    <property type="protein sequence ID" value="MFC0681796.1"/>
    <property type="molecule type" value="Genomic_DNA"/>
</dbReference>
<dbReference type="Proteomes" id="UP001589896">
    <property type="component" value="Unassembled WGS sequence"/>
</dbReference>
<accession>A0ABV6RYD0</accession>
<sequence length="449" mass="50037">MTDTDVTTAENPSNDEDVLRIIESARRLGIEMDEADTLQWLAALSAQSDDDVVVDADSGTFGHRISMLDFTPRDLERFRRIGRIVEVTGPEGVAESALALSGSAAQSKIQSFPGDCDYFQRLNIRAGTREAACRIMAELMREKVLATRRGDTYQFIEAKLGSYPVDCVRGGEPKRKGTPIAWSAAEIEAGEQAVETVDGRPAVVRWDDAALEPGWTKLDWVVVDPERGQLSNASNMMDVTWEAPDGTIVPLDGYLDAYFQEVYLDADAVPTFSKVAKHVTPDALDDYVEQLEHEVRKYLTKQLNYGKAAKRMYNVFRLSGRHLDAAFVRELFDEPTTILYQVWSLIVTLDNATQPGSSIPISTVQQQADELALQVVQALEGVEETEIVRALMQLRRVLESQESGADRTAEVEAARTRVNLVNTFFRDKLTAVPSINEYILRMQEETPGH</sequence>
<gene>
    <name evidence="1" type="ORF">ACFFGH_28525</name>
</gene>
<name>A0ABV6RYD0_9GAMM</name>
<keyword evidence="2" id="KW-1185">Reference proteome</keyword>
<proteinExistence type="predicted"/>
<reference evidence="1 2" key="1">
    <citation type="submission" date="2024-09" db="EMBL/GenBank/DDBJ databases">
        <authorList>
            <person name="Sun Q."/>
            <person name="Mori K."/>
        </authorList>
    </citation>
    <scope>NUCLEOTIDE SEQUENCE [LARGE SCALE GENOMIC DNA]</scope>
    <source>
        <strain evidence="1 2">KCTC 23076</strain>
    </source>
</reference>